<protein>
    <submittedName>
        <fullName evidence="1">Uncharacterized protein</fullName>
    </submittedName>
</protein>
<accession>A0A868BZ05</accession>
<name>A0A868BZ05_9CAUD</name>
<proteinExistence type="predicted"/>
<keyword evidence="2" id="KW-1185">Reference proteome</keyword>
<gene>
    <name evidence="1" type="ORF">XaavBphi31_11</name>
</gene>
<evidence type="ECO:0000313" key="2">
    <source>
        <dbReference type="Proteomes" id="UP000671943"/>
    </source>
</evidence>
<organism evidence="1 2">
    <name type="scientific">Xanthomonas phage Xaa_vB_phi31</name>
    <dbReference type="NCBI Taxonomy" id="2776752"/>
    <lineage>
        <taxon>Viruses</taxon>
        <taxon>Duplodnaviria</taxon>
        <taxon>Heunggongvirae</taxon>
        <taxon>Uroviricota</taxon>
        <taxon>Caudoviricetes</taxon>
        <taxon>Autographivirales</taxon>
        <taxon>Autonotataviridae</taxon>
        <taxon>Gujervirinae</taxon>
        <taxon>Pazvirus</taxon>
        <taxon>Pazvirus 31</taxon>
    </lineage>
</organism>
<reference evidence="1" key="1">
    <citation type="submission" date="2020-08" db="EMBL/GenBank/DDBJ databases">
        <authorList>
            <person name="Nguyen N.T.T."/>
            <person name="Holtappels D."/>
            <person name="Doan T.T.K."/>
            <person name="Pham H.K.N."/>
            <person name="Wagemans J."/>
        </authorList>
    </citation>
    <scope>NUCLEOTIDE SEQUENCE</scope>
</reference>
<sequence>MKTSSASSASNLSPYQQERAAFVASAILHERRGSTGDLPSGAMHCSAQLRKVLERTCITTGIVTRFILDKDAPLSVPYHEQGDTVFISDESVFHENTLAIFNSVREYAFTLTEEEYDHEQYHREA</sequence>
<dbReference type="EMBL" id="MT951568">
    <property type="protein sequence ID" value="QOI69508.1"/>
    <property type="molecule type" value="Genomic_DNA"/>
</dbReference>
<evidence type="ECO:0000313" key="1">
    <source>
        <dbReference type="EMBL" id="QOI69508.1"/>
    </source>
</evidence>
<dbReference type="Proteomes" id="UP000671943">
    <property type="component" value="Segment"/>
</dbReference>